<organism evidence="4 5">
    <name type="scientific">Gnathostoma spinigerum</name>
    <dbReference type="NCBI Taxonomy" id="75299"/>
    <lineage>
        <taxon>Eukaryota</taxon>
        <taxon>Metazoa</taxon>
        <taxon>Ecdysozoa</taxon>
        <taxon>Nematoda</taxon>
        <taxon>Chromadorea</taxon>
        <taxon>Rhabditida</taxon>
        <taxon>Spirurina</taxon>
        <taxon>Gnathostomatomorpha</taxon>
        <taxon>Gnathostomatoidea</taxon>
        <taxon>Gnathostomatidae</taxon>
        <taxon>Gnathostoma</taxon>
    </lineage>
</organism>
<keyword evidence="5" id="KW-1185">Reference proteome</keyword>
<dbReference type="Proteomes" id="UP001608902">
    <property type="component" value="Unassembled WGS sequence"/>
</dbReference>
<gene>
    <name evidence="4" type="ORF">AB6A40_008286</name>
</gene>
<dbReference type="EMBL" id="JBGFUD010007478">
    <property type="protein sequence ID" value="MFH4981577.1"/>
    <property type="molecule type" value="Genomic_DNA"/>
</dbReference>
<dbReference type="Pfam" id="PF00566">
    <property type="entry name" value="RabGAP-TBC"/>
    <property type="match status" value="1"/>
</dbReference>
<sequence>MDTFSGLLKKAQGAINNLRGAKGSFIGKDGDIVYSKNNVCIHDTCSTETSVHGCCFRHIPGYLTIHCQNDETIGITLILQWLPNTTIEKNPASIRSVSPWGNCNSAGYARDRSPDLQTSIKSDDELEYCGAKASSCSLPTTEGEENDDDCSVITEPEISVEMNGDMITVTSLADRPMSLLPPKAMESDGSLSVPMINVIPNTPVDTNKSSQSETSNVSDASPTTSEADEFSEKDVEDDESSPCDDSGNDSVDTNSGTACLQDTKRISLENYRKSCANLYKATPEQFARTHNLMWDNDKVTSDCSVVAVPGGKVIFHQKPPTTSLFSVNLGKMRSLRLFFSNSSRSSGQLVIASPDSLYKILHFHYGGLDRLGELFEQWDVTTARFAKYEEPSTPFPSRHLLIVHPEVNKTELDPEDGLYHTVNWDFWKLYKNKDGGIDDSLTIRKAIYFASLDPPLRREAWPFLLRVYSWSSTLEQREGVRNDLFLEYQKIRKKRMLKKMKGTKEFWDNIEHTINKDVVRTDRRNPFYSGKDNPNVEKLRNILINYATVFPEVNYVQGMSDLLAPLLSVIQDEADTYWCFVGLMQQTPFASTRSYETDVMEMNMEYLRELIKLLLPRFFQYLVQLGDNALELAFVHRWILLCFKVSIVKLILQMFSVEFFASF</sequence>
<dbReference type="SUPFAM" id="SSF47923">
    <property type="entry name" value="Ypt/Rab-GAP domain of gyp1p"/>
    <property type="match status" value="1"/>
</dbReference>
<name>A0ABD6EY94_9BILA</name>
<dbReference type="InterPro" id="IPR035969">
    <property type="entry name" value="Rab-GAP_TBC_sf"/>
</dbReference>
<evidence type="ECO:0000256" key="1">
    <source>
        <dbReference type="ARBA" id="ARBA00022468"/>
    </source>
</evidence>
<dbReference type="Gene3D" id="2.30.29.230">
    <property type="match status" value="1"/>
</dbReference>
<feature type="compositionally biased region" description="Acidic residues" evidence="2">
    <location>
        <begin position="226"/>
        <end position="242"/>
    </location>
</feature>
<evidence type="ECO:0000259" key="3">
    <source>
        <dbReference type="PROSITE" id="PS50086"/>
    </source>
</evidence>
<dbReference type="SMART" id="SM00164">
    <property type="entry name" value="TBC"/>
    <property type="match status" value="1"/>
</dbReference>
<proteinExistence type="predicted"/>
<dbReference type="PANTHER" id="PTHR22957:SF547">
    <property type="entry name" value="TBC1 DOMAIN FAMILY MEMBER 16"/>
    <property type="match status" value="1"/>
</dbReference>
<comment type="caution">
    <text evidence="4">The sequence shown here is derived from an EMBL/GenBank/DDBJ whole genome shotgun (WGS) entry which is preliminary data.</text>
</comment>
<accession>A0ABD6EY94</accession>
<feature type="region of interest" description="Disordered" evidence="2">
    <location>
        <begin position="194"/>
        <end position="257"/>
    </location>
</feature>
<keyword evidence="1" id="KW-0343">GTPase activation</keyword>
<dbReference type="Gene3D" id="1.10.8.270">
    <property type="entry name" value="putative rabgap domain of human tbc1 domain family member 14 like domains"/>
    <property type="match status" value="1"/>
</dbReference>
<evidence type="ECO:0000256" key="2">
    <source>
        <dbReference type="SAM" id="MobiDB-lite"/>
    </source>
</evidence>
<dbReference type="GO" id="GO:0005096">
    <property type="term" value="F:GTPase activator activity"/>
    <property type="evidence" value="ECO:0007669"/>
    <property type="project" value="UniProtKB-KW"/>
</dbReference>
<evidence type="ECO:0000313" key="4">
    <source>
        <dbReference type="EMBL" id="MFH4981577.1"/>
    </source>
</evidence>
<dbReference type="PROSITE" id="PS50086">
    <property type="entry name" value="TBC_RABGAP"/>
    <property type="match status" value="1"/>
</dbReference>
<reference evidence="4 5" key="1">
    <citation type="submission" date="2024-08" db="EMBL/GenBank/DDBJ databases">
        <title>Gnathostoma spinigerum genome.</title>
        <authorList>
            <person name="Gonzalez-Bertolin B."/>
            <person name="Monzon S."/>
            <person name="Zaballos A."/>
            <person name="Jimenez P."/>
            <person name="Dekumyoy P."/>
            <person name="Varona S."/>
            <person name="Cuesta I."/>
            <person name="Sumanam S."/>
            <person name="Adisakwattana P."/>
            <person name="Gasser R.B."/>
            <person name="Hernandez-Gonzalez A."/>
            <person name="Young N.D."/>
            <person name="Perteguer M.J."/>
        </authorList>
    </citation>
    <scope>NUCLEOTIDE SEQUENCE [LARGE SCALE GENOMIC DNA]</scope>
    <source>
        <strain evidence="4">AL3</strain>
        <tissue evidence="4">Liver</tissue>
    </source>
</reference>
<dbReference type="InterPro" id="IPR000195">
    <property type="entry name" value="Rab-GAP-TBC_dom"/>
</dbReference>
<evidence type="ECO:0000313" key="5">
    <source>
        <dbReference type="Proteomes" id="UP001608902"/>
    </source>
</evidence>
<feature type="domain" description="Rab-GAP TBC" evidence="3">
    <location>
        <begin position="451"/>
        <end position="663"/>
    </location>
</feature>
<dbReference type="PANTHER" id="PTHR22957">
    <property type="entry name" value="TBC1 DOMAIN FAMILY MEMBER GTPASE-ACTIVATING PROTEIN"/>
    <property type="match status" value="1"/>
</dbReference>
<dbReference type="AlphaFoldDB" id="A0ABD6EY94"/>
<feature type="compositionally biased region" description="Polar residues" evidence="2">
    <location>
        <begin position="199"/>
        <end position="225"/>
    </location>
</feature>
<feature type="compositionally biased region" description="Polar residues" evidence="2">
    <location>
        <begin position="248"/>
        <end position="257"/>
    </location>
</feature>
<protein>
    <recommendedName>
        <fullName evidence="3">Rab-GAP TBC domain-containing protein</fullName>
    </recommendedName>
</protein>